<dbReference type="RefSeq" id="WP_025082515.1">
    <property type="nucleotide sequence ID" value="NZ_BAMJ01000002.1"/>
</dbReference>
<sequence length="64" mass="7729">MMNQWIYVVLYQANPLYVEKSKMIRAFSSEQRAEEYVSLLNETPYANQSLKEGHYYTYRKLNLN</sequence>
<protein>
    <submittedName>
        <fullName evidence="1">Uncharacterized protein</fullName>
    </submittedName>
</protein>
<reference evidence="1 2" key="1">
    <citation type="journal article" date="2015" name="Genome Announc.">
        <title>Expanding the biotechnology potential of lactobacilli through comparative genomics of 213 strains and associated genera.</title>
        <authorList>
            <person name="Sun Z."/>
            <person name="Harris H.M."/>
            <person name="McCann A."/>
            <person name="Guo C."/>
            <person name="Argimon S."/>
            <person name="Zhang W."/>
            <person name="Yang X."/>
            <person name="Jeffery I.B."/>
            <person name="Cooney J.C."/>
            <person name="Kagawa T.F."/>
            <person name="Liu W."/>
            <person name="Song Y."/>
            <person name="Salvetti E."/>
            <person name="Wrobel A."/>
            <person name="Rasinkangas P."/>
            <person name="Parkhill J."/>
            <person name="Rea M.C."/>
            <person name="O'Sullivan O."/>
            <person name="Ritari J."/>
            <person name="Douillard F.P."/>
            <person name="Paul Ross R."/>
            <person name="Yang R."/>
            <person name="Briner A.E."/>
            <person name="Felis G.E."/>
            <person name="de Vos W.M."/>
            <person name="Barrangou R."/>
            <person name="Klaenhammer T.R."/>
            <person name="Caufield P.W."/>
            <person name="Cui Y."/>
            <person name="Zhang H."/>
            <person name="O'Toole P.W."/>
        </authorList>
    </citation>
    <scope>NUCLEOTIDE SEQUENCE [LARGE SCALE GENOMIC DNA]</scope>
    <source>
        <strain evidence="1 2">DSM 14340</strain>
    </source>
</reference>
<comment type="caution">
    <text evidence="1">The sequence shown here is derived from an EMBL/GenBank/DDBJ whole genome shotgun (WGS) entry which is preliminary data.</text>
</comment>
<name>A0A0R1S5J5_9LACO</name>
<evidence type="ECO:0000313" key="1">
    <source>
        <dbReference type="EMBL" id="KRL61464.1"/>
    </source>
</evidence>
<dbReference type="EMBL" id="AZEX01000018">
    <property type="protein sequence ID" value="KRL61464.1"/>
    <property type="molecule type" value="Genomic_DNA"/>
</dbReference>
<proteinExistence type="predicted"/>
<dbReference type="PATRIC" id="fig|1423747.3.peg.696"/>
<dbReference type="Proteomes" id="UP000051264">
    <property type="component" value="Unassembled WGS sequence"/>
</dbReference>
<accession>A0A0R1S5J5</accession>
<dbReference type="STRING" id="1423747.FC69_GL000681"/>
<gene>
    <name evidence="1" type="ORF">FC69_GL000681</name>
</gene>
<dbReference type="AlphaFoldDB" id="A0A0R1S5J5"/>
<evidence type="ECO:0000313" key="2">
    <source>
        <dbReference type="Proteomes" id="UP000051264"/>
    </source>
</evidence>
<organism evidence="1 2">
    <name type="scientific">Latilactobacillus fuchuensis DSM 14340 = JCM 11249</name>
    <dbReference type="NCBI Taxonomy" id="1423747"/>
    <lineage>
        <taxon>Bacteria</taxon>
        <taxon>Bacillati</taxon>
        <taxon>Bacillota</taxon>
        <taxon>Bacilli</taxon>
        <taxon>Lactobacillales</taxon>
        <taxon>Lactobacillaceae</taxon>
        <taxon>Latilactobacillus</taxon>
    </lineage>
</organism>
<dbReference type="eggNOG" id="ENOG5030AGD">
    <property type="taxonomic scope" value="Bacteria"/>
</dbReference>